<feature type="region of interest" description="Disordered" evidence="1">
    <location>
        <begin position="90"/>
        <end position="118"/>
    </location>
</feature>
<proteinExistence type="predicted"/>
<evidence type="ECO:0000313" key="2">
    <source>
        <dbReference type="EMBL" id="PON32186.1"/>
    </source>
</evidence>
<name>A0A2P5A6M2_PARAD</name>
<evidence type="ECO:0000256" key="1">
    <source>
        <dbReference type="SAM" id="MobiDB-lite"/>
    </source>
</evidence>
<dbReference type="AlphaFoldDB" id="A0A2P5A6M2"/>
<protein>
    <submittedName>
        <fullName evidence="2">Uncharacterized protein</fullName>
    </submittedName>
</protein>
<reference evidence="3" key="1">
    <citation type="submission" date="2016-06" db="EMBL/GenBank/DDBJ databases">
        <title>Parallel loss of symbiosis genes in relatives of nitrogen-fixing non-legume Parasponia.</title>
        <authorList>
            <person name="Van Velzen R."/>
            <person name="Holmer R."/>
            <person name="Bu F."/>
            <person name="Rutten L."/>
            <person name="Van Zeijl A."/>
            <person name="Liu W."/>
            <person name="Santuari L."/>
            <person name="Cao Q."/>
            <person name="Sharma T."/>
            <person name="Shen D."/>
            <person name="Roswanjaya Y."/>
            <person name="Wardhani T."/>
            <person name="Kalhor M.S."/>
            <person name="Jansen J."/>
            <person name="Van den Hoogen J."/>
            <person name="Gungor B."/>
            <person name="Hartog M."/>
            <person name="Hontelez J."/>
            <person name="Verver J."/>
            <person name="Yang W.-C."/>
            <person name="Schijlen E."/>
            <person name="Repin R."/>
            <person name="Schilthuizen M."/>
            <person name="Schranz E."/>
            <person name="Heidstra R."/>
            <person name="Miyata K."/>
            <person name="Fedorova E."/>
            <person name="Kohlen W."/>
            <person name="Bisseling T."/>
            <person name="Smit S."/>
            <person name="Geurts R."/>
        </authorList>
    </citation>
    <scope>NUCLEOTIDE SEQUENCE [LARGE SCALE GENOMIC DNA]</scope>
    <source>
        <strain evidence="3">cv. WU1-14</strain>
    </source>
</reference>
<dbReference type="Proteomes" id="UP000237105">
    <property type="component" value="Unassembled WGS sequence"/>
</dbReference>
<accession>A0A2P5A6M2</accession>
<evidence type="ECO:0000313" key="3">
    <source>
        <dbReference type="Proteomes" id="UP000237105"/>
    </source>
</evidence>
<dbReference type="EMBL" id="JXTB01000853">
    <property type="protein sequence ID" value="PON32186.1"/>
    <property type="molecule type" value="Genomic_DNA"/>
</dbReference>
<keyword evidence="3" id="KW-1185">Reference proteome</keyword>
<dbReference type="OrthoDB" id="1785808at2759"/>
<comment type="caution">
    <text evidence="2">The sequence shown here is derived from an EMBL/GenBank/DDBJ whole genome shotgun (WGS) entry which is preliminary data.</text>
</comment>
<sequence>MPRNIWDFPYAVGVYDIALISTDVPILQEVNSLSFQLWVELPEMENIRFHREYVEPDEVDNIDDLICQARVMTPNDFLVDDDEFEDDTLEEYNDEEVELDKDSDTNSEEENGISDTVT</sequence>
<feature type="compositionally biased region" description="Acidic residues" evidence="1">
    <location>
        <begin position="90"/>
        <end position="112"/>
    </location>
</feature>
<organism evidence="2 3">
    <name type="scientific">Parasponia andersonii</name>
    <name type="common">Sponia andersonii</name>
    <dbReference type="NCBI Taxonomy" id="3476"/>
    <lineage>
        <taxon>Eukaryota</taxon>
        <taxon>Viridiplantae</taxon>
        <taxon>Streptophyta</taxon>
        <taxon>Embryophyta</taxon>
        <taxon>Tracheophyta</taxon>
        <taxon>Spermatophyta</taxon>
        <taxon>Magnoliopsida</taxon>
        <taxon>eudicotyledons</taxon>
        <taxon>Gunneridae</taxon>
        <taxon>Pentapetalae</taxon>
        <taxon>rosids</taxon>
        <taxon>fabids</taxon>
        <taxon>Rosales</taxon>
        <taxon>Cannabaceae</taxon>
        <taxon>Parasponia</taxon>
    </lineage>
</organism>
<gene>
    <name evidence="2" type="ORF">PanWU01x14_363470</name>
</gene>